<gene>
    <name evidence="3" type="ORF">B0I35DRAFT_427331</name>
</gene>
<reference evidence="3" key="1">
    <citation type="journal article" date="2021" name="Nat. Commun.">
        <title>Genetic determinants of endophytism in the Arabidopsis root mycobiome.</title>
        <authorList>
            <person name="Mesny F."/>
            <person name="Miyauchi S."/>
            <person name="Thiergart T."/>
            <person name="Pickel B."/>
            <person name="Atanasova L."/>
            <person name="Karlsson M."/>
            <person name="Huettel B."/>
            <person name="Barry K.W."/>
            <person name="Haridas S."/>
            <person name="Chen C."/>
            <person name="Bauer D."/>
            <person name="Andreopoulos W."/>
            <person name="Pangilinan J."/>
            <person name="LaButti K."/>
            <person name="Riley R."/>
            <person name="Lipzen A."/>
            <person name="Clum A."/>
            <person name="Drula E."/>
            <person name="Henrissat B."/>
            <person name="Kohler A."/>
            <person name="Grigoriev I.V."/>
            <person name="Martin F.M."/>
            <person name="Hacquard S."/>
        </authorList>
    </citation>
    <scope>NUCLEOTIDE SEQUENCE</scope>
    <source>
        <strain evidence="3">MPI-CAGE-CH-0235</strain>
    </source>
</reference>
<protein>
    <submittedName>
        <fullName evidence="3">Heterokaryon incompatibility protein-domain-containing protein</fullName>
    </submittedName>
</protein>
<dbReference type="Pfam" id="PF12796">
    <property type="entry name" value="Ank_2"/>
    <property type="match status" value="1"/>
</dbReference>
<dbReference type="Proteomes" id="UP000813444">
    <property type="component" value="Unassembled WGS sequence"/>
</dbReference>
<accession>A0A8K0SZZ3</accession>
<dbReference type="InterPro" id="IPR052895">
    <property type="entry name" value="HetReg/Transcr_Mod"/>
</dbReference>
<dbReference type="EMBL" id="JAGPNK010000004">
    <property type="protein sequence ID" value="KAH7323226.1"/>
    <property type="molecule type" value="Genomic_DNA"/>
</dbReference>
<feature type="repeat" description="ANK" evidence="1">
    <location>
        <begin position="529"/>
        <end position="561"/>
    </location>
</feature>
<dbReference type="InterPro" id="IPR010730">
    <property type="entry name" value="HET"/>
</dbReference>
<comment type="caution">
    <text evidence="3">The sequence shown here is derived from an EMBL/GenBank/DDBJ whole genome shotgun (WGS) entry which is preliminary data.</text>
</comment>
<feature type="domain" description="Heterokaryon incompatibility" evidence="2">
    <location>
        <begin position="47"/>
        <end position="202"/>
    </location>
</feature>
<dbReference type="PANTHER" id="PTHR24148">
    <property type="entry name" value="ANKYRIN REPEAT DOMAIN-CONTAINING PROTEIN 39 HOMOLOG-RELATED"/>
    <property type="match status" value="1"/>
</dbReference>
<dbReference type="Pfam" id="PF06985">
    <property type="entry name" value="HET"/>
    <property type="match status" value="1"/>
</dbReference>
<dbReference type="SUPFAM" id="SSF48403">
    <property type="entry name" value="Ankyrin repeat"/>
    <property type="match status" value="1"/>
</dbReference>
<dbReference type="Gene3D" id="1.25.40.20">
    <property type="entry name" value="Ankyrin repeat-containing domain"/>
    <property type="match status" value="1"/>
</dbReference>
<dbReference type="PANTHER" id="PTHR24148:SF73">
    <property type="entry name" value="HET DOMAIN PROTEIN (AFU_ORTHOLOGUE AFUA_8G01020)"/>
    <property type="match status" value="1"/>
</dbReference>
<dbReference type="InterPro" id="IPR002110">
    <property type="entry name" value="Ankyrin_rpt"/>
</dbReference>
<dbReference type="OrthoDB" id="194358at2759"/>
<keyword evidence="1" id="KW-0040">ANK repeat</keyword>
<evidence type="ECO:0000256" key="1">
    <source>
        <dbReference type="PROSITE-ProRule" id="PRU00023"/>
    </source>
</evidence>
<dbReference type="InterPro" id="IPR036770">
    <property type="entry name" value="Ankyrin_rpt-contain_sf"/>
</dbReference>
<dbReference type="AlphaFoldDB" id="A0A8K0SZZ3"/>
<name>A0A8K0SZZ3_9HYPO</name>
<proteinExistence type="predicted"/>
<dbReference type="PROSITE" id="PS50297">
    <property type="entry name" value="ANK_REP_REGION"/>
    <property type="match status" value="1"/>
</dbReference>
<dbReference type="PROSITE" id="PS50088">
    <property type="entry name" value="ANK_REPEAT"/>
    <property type="match status" value="1"/>
</dbReference>
<evidence type="ECO:0000313" key="3">
    <source>
        <dbReference type="EMBL" id="KAH7323226.1"/>
    </source>
</evidence>
<evidence type="ECO:0000259" key="2">
    <source>
        <dbReference type="Pfam" id="PF06985"/>
    </source>
</evidence>
<organism evidence="3 4">
    <name type="scientific">Stachybotrys elegans</name>
    <dbReference type="NCBI Taxonomy" id="80388"/>
    <lineage>
        <taxon>Eukaryota</taxon>
        <taxon>Fungi</taxon>
        <taxon>Dikarya</taxon>
        <taxon>Ascomycota</taxon>
        <taxon>Pezizomycotina</taxon>
        <taxon>Sordariomycetes</taxon>
        <taxon>Hypocreomycetidae</taxon>
        <taxon>Hypocreales</taxon>
        <taxon>Stachybotryaceae</taxon>
        <taxon>Stachybotrys</taxon>
    </lineage>
</organism>
<sequence>MSNYPYTPLQFTENSIRLLRIQGGEWYNDIQCQLVETALGPEEGCPYIALSYTWGHHDHTPREPRLLVNESEVSVSKSLHAALRHIRRRDQDLYLWVDALCINQSDDEERSSQVSQMGNIYAAAEEVIVWLGEAVEGIEVLFKLVTRIDGQAARLHQGWNMDSWYVLCSRQTPSLFQNSEHKNVLKEVLERPWFQRVWIIQEVALAKMVTVRCGHYTCPARTFARIPSLIGLEVNEQTQAVLDIMPHRRTSTWWSSTRYLHFLLEKFRDSKSSRPRDKIYALLGISEDAHDPNRFYPYYTNSDRKVFRDTGSFLVFGEVLGSNYSLPEFTLPQLSQPIIQLAEHIMNWALGYKGDQREATRRTAMSLVGRLNEGDLKTPDLLLSLAETRGRVRELHDLLTHGGGQVRELHDLFAHGGGQVRELHNLFAHGDVQVGVEFDDEKDTLTVFSHAPETPTVRLDFASRPESLESESLPLLYNEVADVTVQIRELKLADVPKDALLRAYAWKGDKYGVQEQLDDGVDVNAADWGGRAALHFASYRGNVEIVQLLLRSGADEYQEDVNGKTPLFYVARGTVSSH</sequence>
<evidence type="ECO:0000313" key="4">
    <source>
        <dbReference type="Proteomes" id="UP000813444"/>
    </source>
</evidence>
<keyword evidence="4" id="KW-1185">Reference proteome</keyword>